<comment type="caution">
    <text evidence="2">The sequence shown here is derived from an EMBL/GenBank/DDBJ whole genome shotgun (WGS) entry which is preliminary data.</text>
</comment>
<keyword evidence="1" id="KW-0472">Membrane</keyword>
<name>A0ABV6U988_9ACTN</name>
<keyword evidence="1" id="KW-0812">Transmembrane</keyword>
<reference evidence="2 3" key="1">
    <citation type="submission" date="2024-09" db="EMBL/GenBank/DDBJ databases">
        <authorList>
            <person name="Sun Q."/>
            <person name="Mori K."/>
        </authorList>
    </citation>
    <scope>NUCLEOTIDE SEQUENCE [LARGE SCALE GENOMIC DNA]</scope>
    <source>
        <strain evidence="2 3">TBRC 1851</strain>
    </source>
</reference>
<feature type="transmembrane region" description="Helical" evidence="1">
    <location>
        <begin position="357"/>
        <end position="376"/>
    </location>
</feature>
<organism evidence="2 3">
    <name type="scientific">Sphaerimonospora cavernae</name>
    <dbReference type="NCBI Taxonomy" id="1740611"/>
    <lineage>
        <taxon>Bacteria</taxon>
        <taxon>Bacillati</taxon>
        <taxon>Actinomycetota</taxon>
        <taxon>Actinomycetes</taxon>
        <taxon>Streptosporangiales</taxon>
        <taxon>Streptosporangiaceae</taxon>
        <taxon>Sphaerimonospora</taxon>
    </lineage>
</organism>
<feature type="transmembrane region" description="Helical" evidence="1">
    <location>
        <begin position="59"/>
        <end position="79"/>
    </location>
</feature>
<feature type="transmembrane region" description="Helical" evidence="1">
    <location>
        <begin position="300"/>
        <end position="318"/>
    </location>
</feature>
<feature type="transmembrane region" description="Helical" evidence="1">
    <location>
        <begin position="324"/>
        <end position="345"/>
    </location>
</feature>
<sequence>MTVSSTSTTPHTTGENRSAVHPAVKLLAVLLVAGCLRPPLTSVGPVLDLLGADTGLGTAALGTLGALPLLAFAVLSPLAHGTSSRFGAERVVLWAMVALAAGIAVRSLPGNAWLWAGTAVVGASIALGNVLVPSIVKRDHPGAISRVTGLYTSVMTGFAALASGVAVPIAAATGSGWRWSLAVWAGPALLAAGVWALRMRGTRSRTASAGTAAGMAAPAVPAIRETSVWRSPVAWQVTFFLGLQSATFYLLINWLPAIQTARGVPASAAGWHLFLFQAVGIVSGLTVTVIMGARADQRATGVLMSTPMVAAMAGMLWAPGWSPVWVVLAGISSGSTIVIALALIGLRTRTFAQTAKLSGMAQSVGYLLAAAGPIAAGRLSGGTGSWTPVIVLTAGLALAQACVALWAGRDRYTHPEPGTT</sequence>
<dbReference type="SUPFAM" id="SSF103473">
    <property type="entry name" value="MFS general substrate transporter"/>
    <property type="match status" value="1"/>
</dbReference>
<accession>A0ABV6U988</accession>
<keyword evidence="1" id="KW-1133">Transmembrane helix</keyword>
<proteinExistence type="predicted"/>
<feature type="transmembrane region" description="Helical" evidence="1">
    <location>
        <begin position="148"/>
        <end position="171"/>
    </location>
</feature>
<evidence type="ECO:0000313" key="2">
    <source>
        <dbReference type="EMBL" id="MFC0864743.1"/>
    </source>
</evidence>
<feature type="transmembrane region" description="Helical" evidence="1">
    <location>
        <begin position="114"/>
        <end position="136"/>
    </location>
</feature>
<feature type="transmembrane region" description="Helical" evidence="1">
    <location>
        <begin position="233"/>
        <end position="252"/>
    </location>
</feature>
<dbReference type="PANTHER" id="PTHR23523:SF2">
    <property type="entry name" value="2-NITROIMIDAZOLE TRANSPORTER"/>
    <property type="match status" value="1"/>
</dbReference>
<protein>
    <submittedName>
        <fullName evidence="2">CynX/NimT family MFS transporter</fullName>
    </submittedName>
</protein>
<dbReference type="Proteomes" id="UP001589870">
    <property type="component" value="Unassembled WGS sequence"/>
</dbReference>
<dbReference type="RefSeq" id="WP_394303020.1">
    <property type="nucleotide sequence ID" value="NZ_JBHMQT010000044.1"/>
</dbReference>
<gene>
    <name evidence="2" type="ORF">ACFHYQ_20845</name>
</gene>
<dbReference type="EMBL" id="JBHMQT010000044">
    <property type="protein sequence ID" value="MFC0864743.1"/>
    <property type="molecule type" value="Genomic_DNA"/>
</dbReference>
<dbReference type="InterPro" id="IPR052524">
    <property type="entry name" value="MFS_Cyanate_Porter"/>
</dbReference>
<feature type="transmembrane region" description="Helical" evidence="1">
    <location>
        <begin position="91"/>
        <end position="108"/>
    </location>
</feature>
<feature type="transmembrane region" description="Helical" evidence="1">
    <location>
        <begin position="272"/>
        <end position="293"/>
    </location>
</feature>
<dbReference type="CDD" id="cd17339">
    <property type="entry name" value="MFS_NIMT_CynX_like"/>
    <property type="match status" value="1"/>
</dbReference>
<feature type="transmembrane region" description="Helical" evidence="1">
    <location>
        <begin position="26"/>
        <end position="47"/>
    </location>
</feature>
<evidence type="ECO:0000313" key="3">
    <source>
        <dbReference type="Proteomes" id="UP001589870"/>
    </source>
</evidence>
<evidence type="ECO:0000256" key="1">
    <source>
        <dbReference type="SAM" id="Phobius"/>
    </source>
</evidence>
<keyword evidence="3" id="KW-1185">Reference proteome</keyword>
<dbReference type="InterPro" id="IPR011701">
    <property type="entry name" value="MFS"/>
</dbReference>
<feature type="transmembrane region" description="Helical" evidence="1">
    <location>
        <begin position="388"/>
        <end position="407"/>
    </location>
</feature>
<dbReference type="PANTHER" id="PTHR23523">
    <property type="match status" value="1"/>
</dbReference>
<feature type="transmembrane region" description="Helical" evidence="1">
    <location>
        <begin position="177"/>
        <end position="197"/>
    </location>
</feature>
<dbReference type="Gene3D" id="1.20.1250.20">
    <property type="entry name" value="MFS general substrate transporter like domains"/>
    <property type="match status" value="2"/>
</dbReference>
<dbReference type="InterPro" id="IPR036259">
    <property type="entry name" value="MFS_trans_sf"/>
</dbReference>
<dbReference type="Pfam" id="PF07690">
    <property type="entry name" value="MFS_1"/>
    <property type="match status" value="1"/>
</dbReference>